<comment type="pathway">
    <text evidence="1">Amino-acid biosynthesis; L-asparagine biosynthesis; L-asparagine from L-aspartate (L-Gln route): step 1/1.</text>
</comment>
<dbReference type="InterPro" id="IPR051786">
    <property type="entry name" value="ASN_synthetase/amidase"/>
</dbReference>
<reference evidence="10 11" key="1">
    <citation type="submission" date="2024-10" db="EMBL/GenBank/DDBJ databases">
        <title>The Natural Products Discovery Center: Release of the First 8490 Sequenced Strains for Exploring Actinobacteria Biosynthetic Diversity.</title>
        <authorList>
            <person name="Kalkreuter E."/>
            <person name="Kautsar S.A."/>
            <person name="Yang D."/>
            <person name="Bader C.D."/>
            <person name="Teijaro C.N."/>
            <person name="Fluegel L."/>
            <person name="Davis C.M."/>
            <person name="Simpson J.R."/>
            <person name="Lauterbach L."/>
            <person name="Steele A.D."/>
            <person name="Gui C."/>
            <person name="Meng S."/>
            <person name="Li G."/>
            <person name="Viehrig K."/>
            <person name="Ye F."/>
            <person name="Su P."/>
            <person name="Kiefer A.F."/>
            <person name="Nichols A."/>
            <person name="Cepeda A.J."/>
            <person name="Yan W."/>
            <person name="Fan B."/>
            <person name="Jiang Y."/>
            <person name="Adhikari A."/>
            <person name="Zheng C.-J."/>
            <person name="Schuster L."/>
            <person name="Cowan T.M."/>
            <person name="Smanski M.J."/>
            <person name="Chevrette M.G."/>
            <person name="De Carvalho L.P.S."/>
            <person name="Shen B."/>
        </authorList>
    </citation>
    <scope>NUCLEOTIDE SEQUENCE [LARGE SCALE GENOMIC DNA]</scope>
    <source>
        <strain evidence="10 11">NPDC000087</strain>
    </source>
</reference>
<evidence type="ECO:0000256" key="2">
    <source>
        <dbReference type="ARBA" id="ARBA00005752"/>
    </source>
</evidence>
<dbReference type="NCBIfam" id="TIGR01536">
    <property type="entry name" value="asn_synth_AEB"/>
    <property type="match status" value="1"/>
</dbReference>
<comment type="similarity">
    <text evidence="2">Belongs to the asparagine synthetase family.</text>
</comment>
<dbReference type="InterPro" id="IPR017932">
    <property type="entry name" value="GATase_2_dom"/>
</dbReference>
<dbReference type="InterPro" id="IPR033738">
    <property type="entry name" value="AsnB_N"/>
</dbReference>
<dbReference type="InterPro" id="IPR014729">
    <property type="entry name" value="Rossmann-like_a/b/a_fold"/>
</dbReference>
<keyword evidence="6" id="KW-0028">Amino-acid biosynthesis</keyword>
<dbReference type="InterPro" id="IPR006426">
    <property type="entry name" value="Asn_synth_AEB"/>
</dbReference>
<proteinExistence type="inferred from homology"/>
<name>A0ABW6WA80_9ACTN</name>
<dbReference type="SUPFAM" id="SSF52402">
    <property type="entry name" value="Adenine nucleotide alpha hydrolases-like"/>
    <property type="match status" value="1"/>
</dbReference>
<evidence type="ECO:0000256" key="6">
    <source>
        <dbReference type="ARBA" id="ARBA00022888"/>
    </source>
</evidence>
<keyword evidence="11" id="KW-1185">Reference proteome</keyword>
<dbReference type="EC" id="6.3.5.4" evidence="3"/>
<evidence type="ECO:0000256" key="5">
    <source>
        <dbReference type="ARBA" id="ARBA00022840"/>
    </source>
</evidence>
<dbReference type="RefSeq" id="WP_387696481.1">
    <property type="nucleotide sequence ID" value="NZ_JBIAZU010000001.1"/>
</dbReference>
<dbReference type="PANTHER" id="PTHR43284:SF1">
    <property type="entry name" value="ASPARAGINE SYNTHETASE"/>
    <property type="match status" value="1"/>
</dbReference>
<dbReference type="Pfam" id="PF13537">
    <property type="entry name" value="GATase_7"/>
    <property type="match status" value="1"/>
</dbReference>
<keyword evidence="5" id="KW-0067">ATP-binding</keyword>
<dbReference type="PROSITE" id="PS51278">
    <property type="entry name" value="GATASE_TYPE_2"/>
    <property type="match status" value="1"/>
</dbReference>
<dbReference type="SUPFAM" id="SSF56235">
    <property type="entry name" value="N-terminal nucleophile aminohydrolases (Ntn hydrolases)"/>
    <property type="match status" value="1"/>
</dbReference>
<evidence type="ECO:0000256" key="8">
    <source>
        <dbReference type="ARBA" id="ARBA00048741"/>
    </source>
</evidence>
<protein>
    <recommendedName>
        <fullName evidence="3">asparagine synthase (glutamine-hydrolyzing)</fullName>
        <ecNumber evidence="3">6.3.5.4</ecNumber>
    </recommendedName>
</protein>
<comment type="caution">
    <text evidence="10">The sequence shown here is derived from an EMBL/GenBank/DDBJ whole genome shotgun (WGS) entry which is preliminary data.</text>
</comment>
<evidence type="ECO:0000256" key="1">
    <source>
        <dbReference type="ARBA" id="ARBA00005187"/>
    </source>
</evidence>
<dbReference type="InterPro" id="IPR001962">
    <property type="entry name" value="Asn_synthase"/>
</dbReference>
<dbReference type="GO" id="GO:0004066">
    <property type="term" value="F:asparagine synthase (glutamine-hydrolyzing) activity"/>
    <property type="evidence" value="ECO:0007669"/>
    <property type="project" value="UniProtKB-EC"/>
</dbReference>
<dbReference type="CDD" id="cd00712">
    <property type="entry name" value="AsnB"/>
    <property type="match status" value="1"/>
</dbReference>
<organism evidence="10 11">
    <name type="scientific">Paractinoplanes globisporus</name>
    <dbReference type="NCBI Taxonomy" id="113565"/>
    <lineage>
        <taxon>Bacteria</taxon>
        <taxon>Bacillati</taxon>
        <taxon>Actinomycetota</taxon>
        <taxon>Actinomycetes</taxon>
        <taxon>Micromonosporales</taxon>
        <taxon>Micromonosporaceae</taxon>
        <taxon>Paractinoplanes</taxon>
    </lineage>
</organism>
<keyword evidence="10" id="KW-0436">Ligase</keyword>
<keyword evidence="4" id="KW-0547">Nucleotide-binding</keyword>
<dbReference type="PANTHER" id="PTHR43284">
    <property type="entry name" value="ASPARAGINE SYNTHETASE (GLUTAMINE-HYDROLYZING)"/>
    <property type="match status" value="1"/>
</dbReference>
<feature type="domain" description="Glutamine amidotransferase type-2" evidence="9">
    <location>
        <begin position="8"/>
        <end position="218"/>
    </location>
</feature>
<evidence type="ECO:0000256" key="3">
    <source>
        <dbReference type="ARBA" id="ARBA00012737"/>
    </source>
</evidence>
<sequence>MGETGLMCGITGILRLRGGVVSPDRLTAMARAIAHRGPDDEGFHADGPLGFGFRRLSIMDPAGGHQPMTSADGRLTVMVNGEIYNFPELRSELEGYGHVFRTRSDSEVVLHGYREWGDGILDRLNGMFALAVWDSAEERLLLARDRAGVKFLYYRVVGDELVFGSELRAVLAGRPDRPAIDPVAMNLFLRYRYVPSPLTVYKGVHKLASGTRLVVKGGKVDVRRYWDFDLSSAEPEPTPEEAAERLLELYATATRRQLMSDVPVGLLLSGGVDSALLLALMSEHGTGRQTYTVGYGDSYAGDELADAAATARYFGASHTEVRLNRFAFETVLSEVIDSLEEPIATASMVALHHVCARAGQDLKVALIGQGPDELLGGYQRHLGVRYGSAWRSLPAPVQSVTRSVLGRAHRAEALHRGLFALDDADPMRRFQQVFSLLPGSAVDGLFADDVLPPGAGDAILDCWADSAVHMGGDELAAFQYLEVRSSLPDELLLAADKIGMRHSLELRVPYLDHEIIEYAARLPASLKVRRGTRKWLHKRLCRQYLPPEMVRRPKRAFADDVVDRWFRESLSGKLGKMLLADDAPLYSFLRPEPVRQLVTEHQSGHRDHHKIIFSLVVLEEWLRASS</sequence>
<dbReference type="Gene3D" id="3.40.50.620">
    <property type="entry name" value="HUPs"/>
    <property type="match status" value="2"/>
</dbReference>
<evidence type="ECO:0000256" key="7">
    <source>
        <dbReference type="ARBA" id="ARBA00022962"/>
    </source>
</evidence>
<comment type="catalytic activity">
    <reaction evidence="8">
        <text>L-aspartate + L-glutamine + ATP + H2O = L-asparagine + L-glutamate + AMP + diphosphate + H(+)</text>
        <dbReference type="Rhea" id="RHEA:12228"/>
        <dbReference type="ChEBI" id="CHEBI:15377"/>
        <dbReference type="ChEBI" id="CHEBI:15378"/>
        <dbReference type="ChEBI" id="CHEBI:29985"/>
        <dbReference type="ChEBI" id="CHEBI:29991"/>
        <dbReference type="ChEBI" id="CHEBI:30616"/>
        <dbReference type="ChEBI" id="CHEBI:33019"/>
        <dbReference type="ChEBI" id="CHEBI:58048"/>
        <dbReference type="ChEBI" id="CHEBI:58359"/>
        <dbReference type="ChEBI" id="CHEBI:456215"/>
        <dbReference type="EC" id="6.3.5.4"/>
    </reaction>
</comment>
<dbReference type="Proteomes" id="UP001602245">
    <property type="component" value="Unassembled WGS sequence"/>
</dbReference>
<accession>A0ABW6WA80</accession>
<gene>
    <name evidence="10" type="primary">asnB</name>
    <name evidence="10" type="ORF">ACFY35_06650</name>
</gene>
<evidence type="ECO:0000313" key="11">
    <source>
        <dbReference type="Proteomes" id="UP001602245"/>
    </source>
</evidence>
<keyword evidence="6" id="KW-0061">Asparagine biosynthesis</keyword>
<evidence type="ECO:0000313" key="10">
    <source>
        <dbReference type="EMBL" id="MFF5289096.1"/>
    </source>
</evidence>
<dbReference type="Pfam" id="PF00733">
    <property type="entry name" value="Asn_synthase"/>
    <property type="match status" value="1"/>
</dbReference>
<keyword evidence="7" id="KW-0315">Glutamine amidotransferase</keyword>
<evidence type="ECO:0000256" key="4">
    <source>
        <dbReference type="ARBA" id="ARBA00022741"/>
    </source>
</evidence>
<dbReference type="PIRSF" id="PIRSF001589">
    <property type="entry name" value="Asn_synthetase_glu-h"/>
    <property type="match status" value="1"/>
</dbReference>
<evidence type="ECO:0000259" key="9">
    <source>
        <dbReference type="PROSITE" id="PS51278"/>
    </source>
</evidence>
<dbReference type="Gene3D" id="3.60.20.10">
    <property type="entry name" value="Glutamine Phosphoribosylpyrophosphate, subunit 1, domain 1"/>
    <property type="match status" value="1"/>
</dbReference>
<dbReference type="InterPro" id="IPR029055">
    <property type="entry name" value="Ntn_hydrolases_N"/>
</dbReference>
<dbReference type="CDD" id="cd01991">
    <property type="entry name" value="Asn_synthase_B_C"/>
    <property type="match status" value="1"/>
</dbReference>
<dbReference type="EMBL" id="JBIAZU010000001">
    <property type="protein sequence ID" value="MFF5289096.1"/>
    <property type="molecule type" value="Genomic_DNA"/>
</dbReference>